<reference evidence="5" key="1">
    <citation type="journal article" date="2023" name="Mol. Biol. Evol.">
        <title>Third-Generation Sequencing Reveals the Adaptive Role of the Epigenome in Three Deep-Sea Polychaetes.</title>
        <authorList>
            <person name="Perez M."/>
            <person name="Aroh O."/>
            <person name="Sun Y."/>
            <person name="Lan Y."/>
            <person name="Juniper S.K."/>
            <person name="Young C.R."/>
            <person name="Angers B."/>
            <person name="Qian P.Y."/>
        </authorList>
    </citation>
    <scope>NUCLEOTIDE SEQUENCE</scope>
    <source>
        <strain evidence="5">R07B-5</strain>
    </source>
</reference>
<dbReference type="Gene3D" id="3.40.50.720">
    <property type="entry name" value="NAD(P)-binding Rossmann-like Domain"/>
    <property type="match status" value="1"/>
</dbReference>
<comment type="similarity">
    <text evidence="1">Belongs to the NmrA-type oxidoreductase family.</text>
</comment>
<dbReference type="SUPFAM" id="SSF51735">
    <property type="entry name" value="NAD(P)-binding Rossmann-fold domains"/>
    <property type="match status" value="1"/>
</dbReference>
<keyword evidence="2" id="KW-0521">NADP</keyword>
<dbReference type="Pfam" id="PF05368">
    <property type="entry name" value="NmrA"/>
    <property type="match status" value="1"/>
</dbReference>
<proteinExistence type="inferred from homology"/>
<evidence type="ECO:0000256" key="1">
    <source>
        <dbReference type="ARBA" id="ARBA00006328"/>
    </source>
</evidence>
<dbReference type="GO" id="GO:0005634">
    <property type="term" value="C:nucleus"/>
    <property type="evidence" value="ECO:0007669"/>
    <property type="project" value="TreeGrafter"/>
</dbReference>
<dbReference type="InterPro" id="IPR051164">
    <property type="entry name" value="NmrA-like_oxidored"/>
</dbReference>
<keyword evidence="6" id="KW-1185">Reference proteome</keyword>
<dbReference type="EMBL" id="JAODUO010000476">
    <property type="protein sequence ID" value="KAK2179722.1"/>
    <property type="molecule type" value="Genomic_DNA"/>
</dbReference>
<organism evidence="5 6">
    <name type="scientific">Ridgeia piscesae</name>
    <name type="common">Tubeworm</name>
    <dbReference type="NCBI Taxonomy" id="27915"/>
    <lineage>
        <taxon>Eukaryota</taxon>
        <taxon>Metazoa</taxon>
        <taxon>Spiralia</taxon>
        <taxon>Lophotrochozoa</taxon>
        <taxon>Annelida</taxon>
        <taxon>Polychaeta</taxon>
        <taxon>Sedentaria</taxon>
        <taxon>Canalipalpata</taxon>
        <taxon>Sabellida</taxon>
        <taxon>Siboglinidae</taxon>
        <taxon>Ridgeia</taxon>
    </lineage>
</organism>
<evidence type="ECO:0000313" key="6">
    <source>
        <dbReference type="Proteomes" id="UP001209878"/>
    </source>
</evidence>
<evidence type="ECO:0000256" key="2">
    <source>
        <dbReference type="ARBA" id="ARBA00022857"/>
    </source>
</evidence>
<evidence type="ECO:0000256" key="3">
    <source>
        <dbReference type="ARBA" id="ARBA00040296"/>
    </source>
</evidence>
<dbReference type="Gene3D" id="3.90.25.10">
    <property type="entry name" value="UDP-galactose 4-epimerase, domain 1"/>
    <property type="match status" value="1"/>
</dbReference>
<dbReference type="InterPro" id="IPR036291">
    <property type="entry name" value="NAD(P)-bd_dom_sf"/>
</dbReference>
<name>A0AAD9NR59_RIDPI</name>
<dbReference type="InterPro" id="IPR008030">
    <property type="entry name" value="NmrA-like"/>
</dbReference>
<protein>
    <recommendedName>
        <fullName evidence="3">NmrA-like family domain-containing protein 1</fullName>
    </recommendedName>
</protein>
<comment type="caution">
    <text evidence="5">The sequence shown here is derived from an EMBL/GenBank/DDBJ whole genome shotgun (WGS) entry which is preliminary data.</text>
</comment>
<accession>A0AAD9NR59</accession>
<dbReference type="AlphaFoldDB" id="A0AAD9NR59"/>
<dbReference type="PANTHER" id="PTHR42748:SF7">
    <property type="entry name" value="NMRA LIKE REDOX SENSOR 1-RELATED"/>
    <property type="match status" value="1"/>
</dbReference>
<feature type="domain" description="NmrA-like" evidence="4">
    <location>
        <begin position="4"/>
        <end position="266"/>
    </location>
</feature>
<dbReference type="Proteomes" id="UP001209878">
    <property type="component" value="Unassembled WGS sequence"/>
</dbReference>
<dbReference type="PANTHER" id="PTHR42748">
    <property type="entry name" value="NITROGEN METABOLITE REPRESSION PROTEIN NMRA FAMILY MEMBER"/>
    <property type="match status" value="1"/>
</dbReference>
<sequence length="315" mass="34816">MATPTIVVFGATSQLGSYVAKALVATYEVRGVTAELDHDLQIKDLEDAGVQVQRLSFSDDPGLEASLAGAVGCFVVTASDLADPYGYDNEVQQGRAIAAACARARVPHVIYSTQLSVVHALGLRARHMDAKAVVESYMNELKLPLTGLVVPFFYENLLMPPFRPVQLAEDSYALMIPMGETSLDAMSMADVGGVVLCLFKHRDQFLRKTLTISGDKVTIKEMAASLTKHIPPFRFTDKQVTLEDYRRMQFEGAEDLANMFDFYYHVVQRPSVDLTKRCHPDVKRFDDWVRYNAHAISMATTGGPPRPPTTPARLI</sequence>
<evidence type="ECO:0000259" key="4">
    <source>
        <dbReference type="Pfam" id="PF05368"/>
    </source>
</evidence>
<evidence type="ECO:0000313" key="5">
    <source>
        <dbReference type="EMBL" id="KAK2179722.1"/>
    </source>
</evidence>
<gene>
    <name evidence="5" type="ORF">NP493_476g04069</name>
</gene>